<keyword evidence="2" id="KW-1185">Reference proteome</keyword>
<reference evidence="1 2" key="1">
    <citation type="submission" date="2014-04" db="EMBL/GenBank/DDBJ databases">
        <authorList>
            <consortium name="DOE Joint Genome Institute"/>
            <person name="Kuo A."/>
            <person name="Gay G."/>
            <person name="Dore J."/>
            <person name="Kohler A."/>
            <person name="Nagy L.G."/>
            <person name="Floudas D."/>
            <person name="Copeland A."/>
            <person name="Barry K.W."/>
            <person name="Cichocki N."/>
            <person name="Veneault-Fourrey C."/>
            <person name="LaButti K."/>
            <person name="Lindquist E.A."/>
            <person name="Lipzen A."/>
            <person name="Lundell T."/>
            <person name="Morin E."/>
            <person name="Murat C."/>
            <person name="Sun H."/>
            <person name="Tunlid A."/>
            <person name="Henrissat B."/>
            <person name="Grigoriev I.V."/>
            <person name="Hibbett D.S."/>
            <person name="Martin F."/>
            <person name="Nordberg H.P."/>
            <person name="Cantor M.N."/>
            <person name="Hua S.X."/>
        </authorList>
    </citation>
    <scope>NUCLEOTIDE SEQUENCE [LARGE SCALE GENOMIC DNA]</scope>
    <source>
        <strain evidence="2">h7</strain>
    </source>
</reference>
<evidence type="ECO:0000313" key="1">
    <source>
        <dbReference type="EMBL" id="KIM47515.1"/>
    </source>
</evidence>
<organism evidence="1 2">
    <name type="scientific">Hebeloma cylindrosporum</name>
    <dbReference type="NCBI Taxonomy" id="76867"/>
    <lineage>
        <taxon>Eukaryota</taxon>
        <taxon>Fungi</taxon>
        <taxon>Dikarya</taxon>
        <taxon>Basidiomycota</taxon>
        <taxon>Agaricomycotina</taxon>
        <taxon>Agaricomycetes</taxon>
        <taxon>Agaricomycetidae</taxon>
        <taxon>Agaricales</taxon>
        <taxon>Agaricineae</taxon>
        <taxon>Hymenogastraceae</taxon>
        <taxon>Hebeloma</taxon>
    </lineage>
</organism>
<name>A0A0C3CFK1_HEBCY</name>
<reference evidence="2" key="2">
    <citation type="submission" date="2015-01" db="EMBL/GenBank/DDBJ databases">
        <title>Evolutionary Origins and Diversification of the Mycorrhizal Mutualists.</title>
        <authorList>
            <consortium name="DOE Joint Genome Institute"/>
            <consortium name="Mycorrhizal Genomics Consortium"/>
            <person name="Kohler A."/>
            <person name="Kuo A."/>
            <person name="Nagy L.G."/>
            <person name="Floudas D."/>
            <person name="Copeland A."/>
            <person name="Barry K.W."/>
            <person name="Cichocki N."/>
            <person name="Veneault-Fourrey C."/>
            <person name="LaButti K."/>
            <person name="Lindquist E.A."/>
            <person name="Lipzen A."/>
            <person name="Lundell T."/>
            <person name="Morin E."/>
            <person name="Murat C."/>
            <person name="Riley R."/>
            <person name="Ohm R."/>
            <person name="Sun H."/>
            <person name="Tunlid A."/>
            <person name="Henrissat B."/>
            <person name="Grigoriev I.V."/>
            <person name="Hibbett D.S."/>
            <person name="Martin F."/>
        </authorList>
    </citation>
    <scope>NUCLEOTIDE SEQUENCE [LARGE SCALE GENOMIC DNA]</scope>
    <source>
        <strain evidence="2">h7</strain>
    </source>
</reference>
<gene>
    <name evidence="1" type="ORF">M413DRAFT_201869</name>
</gene>
<proteinExistence type="predicted"/>
<protein>
    <submittedName>
        <fullName evidence="1">Uncharacterized protein</fullName>
    </submittedName>
</protein>
<sequence>MAECTWNPRIRSSAIVFVVVAVKRPLDPWDPIILQHSNEADTVLRNCEAHDERIFLLEQGGKAQEDIGGPSHAGHIDAEATGFSVTVEINDGYFGLFEVVAILARHVQAGLAFVRDNVDL</sequence>
<accession>A0A0C3CFK1</accession>
<evidence type="ECO:0000313" key="2">
    <source>
        <dbReference type="Proteomes" id="UP000053424"/>
    </source>
</evidence>
<dbReference type="HOGENOM" id="CLU_2049956_0_0_1"/>
<dbReference type="EMBL" id="KN831769">
    <property type="protein sequence ID" value="KIM47515.1"/>
    <property type="molecule type" value="Genomic_DNA"/>
</dbReference>
<dbReference type="AlphaFoldDB" id="A0A0C3CFK1"/>
<dbReference type="Proteomes" id="UP000053424">
    <property type="component" value="Unassembled WGS sequence"/>
</dbReference>